<dbReference type="Proteomes" id="UP000664073">
    <property type="component" value="Unassembled WGS sequence"/>
</dbReference>
<comment type="caution">
    <text evidence="4">The sequence shown here is derived from an EMBL/GenBank/DDBJ whole genome shotgun (WGS) entry which is preliminary data.</text>
</comment>
<dbReference type="InterPro" id="IPR002821">
    <property type="entry name" value="Hydantoinase_A"/>
</dbReference>
<evidence type="ECO:0000259" key="2">
    <source>
        <dbReference type="Pfam" id="PF05378"/>
    </source>
</evidence>
<dbReference type="AlphaFoldDB" id="A0A939HPC9"/>
<evidence type="ECO:0000313" key="4">
    <source>
        <dbReference type="EMBL" id="MBO1326136.1"/>
    </source>
</evidence>
<sequence length="693" mass="73569">MASGHKDCRVGVDIGGTFTDVALKIDGRLVSTKVLTDYEAPERAILKGIDQVCADAGVALKDIGVVVHGTTLATNSLIERRGARTAFVTTEGFRDVLEMRTENRFEQYDLNITLPPALIARADRFVVRERMDAAGNVLLDVDRAGLDALITRLAEGGYESIAIGFIHAYANGAHERLVRDAILARLPDISISISSEVAPQFRELERFNTVCANAYVKPVIKAYLDRLVKALVARGMGCPVYMIHSGGGIISLEHAAEFPVRLVESGPAGGVIFAEDVARRHGCEHVVSFDMGGTTAKICLVEDYVPKTAKSFEVARTYRFRKGSGMVISIPVVEMVEIGAGGGSIASVDSLRQIRVGPKSAASEPGPACYGRGGQNPTVTDANLVLGKLDPDNFAGGKMVLSVPAASHALDQDIGAQIGLSVDASAYGVCEVVDENMSNAARVHAIESGKDISTFTMITFGGGGPLHAARLCEKLGIDSFIVPPGAGVGSAIGFLLAPFGYETVRSGRVELSAFEQPKVAALLDSMREEALGFVSAIESTAPTSVECTAFMRYAGQGWDIPVRLPFEVFHAGDVAAIRAEFMKEYTRFFGRAIVGPEVEIVSWSLRVSTPVARAQSVTPVAATRQVTSDVSRKLFDSVSRSFVSAQVVERAGLVPGDCVAGPAIITEAETTTILSAQFTATVQSDGSLLATRH</sequence>
<dbReference type="GO" id="GO:0017168">
    <property type="term" value="F:5-oxoprolinase (ATP-hydrolyzing) activity"/>
    <property type="evidence" value="ECO:0007669"/>
    <property type="project" value="TreeGrafter"/>
</dbReference>
<dbReference type="RefSeq" id="WP_207846810.1">
    <property type="nucleotide sequence ID" value="NZ_JAFVMH010000007.1"/>
</dbReference>
<dbReference type="Pfam" id="PF05378">
    <property type="entry name" value="Hydant_A_N"/>
    <property type="match status" value="1"/>
</dbReference>
<dbReference type="InterPro" id="IPR008040">
    <property type="entry name" value="Hydant_A_N"/>
</dbReference>
<keyword evidence="5" id="KW-1185">Reference proteome</keyword>
<dbReference type="GO" id="GO:0006749">
    <property type="term" value="P:glutathione metabolic process"/>
    <property type="evidence" value="ECO:0007669"/>
    <property type="project" value="TreeGrafter"/>
</dbReference>
<name>A0A939HPC9_9PROT</name>
<accession>A0A939HPC9</accession>
<dbReference type="Pfam" id="PF19278">
    <property type="entry name" value="Hydant_A_C"/>
    <property type="match status" value="1"/>
</dbReference>
<reference evidence="4" key="1">
    <citation type="submission" date="2021-03" db="EMBL/GenBank/DDBJ databases">
        <title>The complete genome sequence of Acetobacter sp. TBRC 12339.</title>
        <authorList>
            <person name="Charoenyingcharoen P."/>
            <person name="Yukphan P."/>
        </authorList>
    </citation>
    <scope>NUCLEOTIDE SEQUENCE</scope>
    <source>
        <strain evidence="4">TBRC 12339</strain>
    </source>
</reference>
<dbReference type="PANTHER" id="PTHR11365">
    <property type="entry name" value="5-OXOPROLINASE RELATED"/>
    <property type="match status" value="1"/>
</dbReference>
<evidence type="ECO:0000259" key="3">
    <source>
        <dbReference type="Pfam" id="PF19278"/>
    </source>
</evidence>
<dbReference type="GO" id="GO:0005829">
    <property type="term" value="C:cytosol"/>
    <property type="evidence" value="ECO:0007669"/>
    <property type="project" value="TreeGrafter"/>
</dbReference>
<dbReference type="InterPro" id="IPR045079">
    <property type="entry name" value="Oxoprolinase-like"/>
</dbReference>
<evidence type="ECO:0000259" key="1">
    <source>
        <dbReference type="Pfam" id="PF01968"/>
    </source>
</evidence>
<protein>
    <submittedName>
        <fullName evidence="4">Hydantoinase/oxoprolinase family protein</fullName>
    </submittedName>
</protein>
<dbReference type="Pfam" id="PF01968">
    <property type="entry name" value="Hydantoinase_A"/>
    <property type="match status" value="1"/>
</dbReference>
<evidence type="ECO:0000313" key="5">
    <source>
        <dbReference type="Proteomes" id="UP000664073"/>
    </source>
</evidence>
<feature type="domain" description="Acetophenone carboxylase-like C-terminal" evidence="3">
    <location>
        <begin position="543"/>
        <end position="682"/>
    </location>
</feature>
<organism evidence="4 5">
    <name type="scientific">Acetobacter garciniae</name>
    <dbReference type="NCBI Taxonomy" id="2817435"/>
    <lineage>
        <taxon>Bacteria</taxon>
        <taxon>Pseudomonadati</taxon>
        <taxon>Pseudomonadota</taxon>
        <taxon>Alphaproteobacteria</taxon>
        <taxon>Acetobacterales</taxon>
        <taxon>Acetobacteraceae</taxon>
        <taxon>Acetobacter</taxon>
    </lineage>
</organism>
<dbReference type="PANTHER" id="PTHR11365:SF23">
    <property type="entry name" value="HYPOTHETICAL 5-OXOPROLINASE (EUROFUNG)-RELATED"/>
    <property type="match status" value="1"/>
</dbReference>
<proteinExistence type="predicted"/>
<feature type="domain" description="Hydantoinase A/oxoprolinase" evidence="1">
    <location>
        <begin position="206"/>
        <end position="498"/>
    </location>
</feature>
<dbReference type="InterPro" id="IPR049517">
    <property type="entry name" value="ACX-like_C"/>
</dbReference>
<dbReference type="InterPro" id="IPR043129">
    <property type="entry name" value="ATPase_NBD"/>
</dbReference>
<gene>
    <name evidence="4" type="ORF">J2D77_13350</name>
</gene>
<dbReference type="EMBL" id="JAFVMH010000007">
    <property type="protein sequence ID" value="MBO1326136.1"/>
    <property type="molecule type" value="Genomic_DNA"/>
</dbReference>
<feature type="domain" description="Hydantoinase/oxoprolinase N-terminal" evidence="2">
    <location>
        <begin position="9"/>
        <end position="182"/>
    </location>
</feature>
<dbReference type="SUPFAM" id="SSF53067">
    <property type="entry name" value="Actin-like ATPase domain"/>
    <property type="match status" value="1"/>
</dbReference>